<comment type="caution">
    <text evidence="2">The sequence shown here is derived from an EMBL/GenBank/DDBJ whole genome shotgun (WGS) entry which is preliminary data.</text>
</comment>
<evidence type="ECO:0000313" key="2">
    <source>
        <dbReference type="EMBL" id="PWA96051.1"/>
    </source>
</evidence>
<accession>A0A2U1QDG4</accession>
<evidence type="ECO:0000313" key="3">
    <source>
        <dbReference type="Proteomes" id="UP000245207"/>
    </source>
</evidence>
<dbReference type="EMBL" id="PKPP01000202">
    <property type="protein sequence ID" value="PWA96051.1"/>
    <property type="molecule type" value="Genomic_DNA"/>
</dbReference>
<protein>
    <submittedName>
        <fullName evidence="2">Ribonuclease D, Exosome-associated factor Rrp6</fullName>
    </submittedName>
</protein>
<gene>
    <name evidence="2" type="ORF">CTI12_AA044210</name>
</gene>
<proteinExistence type="predicted"/>
<sequence>MKKRLAQTSDIGELSDVLKNKHPLIDHHLGSITNIIQAAMQNANAFEEVAATLKREHLKMEQAARDASKMSEEALTSVGSSNVQQIKEPLNLIFSTFNQKTNVSSSFQNGIKISNEVSMEKQTGGGTSGYARDCKYGAWARKGALATGGRSQVFRLVQRHYRRRYHSLWYCSRSGFDRLLDLVDLDRDEVVESW</sequence>
<feature type="coiled-coil region" evidence="1">
    <location>
        <begin position="36"/>
        <end position="73"/>
    </location>
</feature>
<organism evidence="2 3">
    <name type="scientific">Artemisia annua</name>
    <name type="common">Sweet wormwood</name>
    <dbReference type="NCBI Taxonomy" id="35608"/>
    <lineage>
        <taxon>Eukaryota</taxon>
        <taxon>Viridiplantae</taxon>
        <taxon>Streptophyta</taxon>
        <taxon>Embryophyta</taxon>
        <taxon>Tracheophyta</taxon>
        <taxon>Spermatophyta</taxon>
        <taxon>Magnoliopsida</taxon>
        <taxon>eudicotyledons</taxon>
        <taxon>Gunneridae</taxon>
        <taxon>Pentapetalae</taxon>
        <taxon>asterids</taxon>
        <taxon>campanulids</taxon>
        <taxon>Asterales</taxon>
        <taxon>Asteraceae</taxon>
        <taxon>Asteroideae</taxon>
        <taxon>Anthemideae</taxon>
        <taxon>Artemisiinae</taxon>
        <taxon>Artemisia</taxon>
    </lineage>
</organism>
<keyword evidence="3" id="KW-1185">Reference proteome</keyword>
<dbReference type="Proteomes" id="UP000245207">
    <property type="component" value="Unassembled WGS sequence"/>
</dbReference>
<reference evidence="2 3" key="1">
    <citation type="journal article" date="2018" name="Mol. Plant">
        <title>The genome of Artemisia annua provides insight into the evolution of Asteraceae family and artemisinin biosynthesis.</title>
        <authorList>
            <person name="Shen Q."/>
            <person name="Zhang L."/>
            <person name="Liao Z."/>
            <person name="Wang S."/>
            <person name="Yan T."/>
            <person name="Shi P."/>
            <person name="Liu M."/>
            <person name="Fu X."/>
            <person name="Pan Q."/>
            <person name="Wang Y."/>
            <person name="Lv Z."/>
            <person name="Lu X."/>
            <person name="Zhang F."/>
            <person name="Jiang W."/>
            <person name="Ma Y."/>
            <person name="Chen M."/>
            <person name="Hao X."/>
            <person name="Li L."/>
            <person name="Tang Y."/>
            <person name="Lv G."/>
            <person name="Zhou Y."/>
            <person name="Sun X."/>
            <person name="Brodelius P.E."/>
            <person name="Rose J.K.C."/>
            <person name="Tang K."/>
        </authorList>
    </citation>
    <scope>NUCLEOTIDE SEQUENCE [LARGE SCALE GENOMIC DNA]</scope>
    <source>
        <strain evidence="3">cv. Huhao1</strain>
        <tissue evidence="2">Leaf</tissue>
    </source>
</reference>
<evidence type="ECO:0000256" key="1">
    <source>
        <dbReference type="SAM" id="Coils"/>
    </source>
</evidence>
<dbReference type="AlphaFoldDB" id="A0A2U1QDG4"/>
<name>A0A2U1QDG4_ARTAN</name>
<keyword evidence="1" id="KW-0175">Coiled coil</keyword>